<organism evidence="1 2">
    <name type="scientific">Streptomyces leeuwenhoekii</name>
    <dbReference type="NCBI Taxonomy" id="1437453"/>
    <lineage>
        <taxon>Bacteria</taxon>
        <taxon>Bacillati</taxon>
        <taxon>Actinomycetota</taxon>
        <taxon>Actinomycetes</taxon>
        <taxon>Kitasatosporales</taxon>
        <taxon>Streptomycetaceae</taxon>
        <taxon>Streptomyces</taxon>
    </lineage>
</organism>
<gene>
    <name evidence="1" type="primary">sle_03910</name>
</gene>
<dbReference type="EMBL" id="LN831790">
    <property type="protein sequence ID" value="CQR59853.1"/>
    <property type="molecule type" value="Genomic_DNA"/>
</dbReference>
<protein>
    <submittedName>
        <fullName evidence="1">Uncharacterized protein</fullName>
    </submittedName>
</protein>
<dbReference type="Proteomes" id="UP000035016">
    <property type="component" value="Chromosome Chromosome"/>
</dbReference>
<proteinExistence type="predicted"/>
<dbReference type="AlphaFoldDB" id="A0A0F7VNL6"/>
<dbReference type="KEGG" id="sle:sle_03910"/>
<reference evidence="1 2" key="1">
    <citation type="submission" date="2015-02" db="EMBL/GenBank/DDBJ databases">
        <authorList>
            <person name="Gomez-Escribano P.J."/>
        </authorList>
    </citation>
    <scope>NUCLEOTIDE SEQUENCE [LARGE SCALE GENOMIC DNA]</scope>
    <source>
        <strain evidence="2">C34 (DSM 42122 / NRRL B-24963)</strain>
    </source>
</reference>
<evidence type="ECO:0000313" key="2">
    <source>
        <dbReference type="Proteomes" id="UP000035016"/>
    </source>
</evidence>
<name>A0A0F7VNL6_STRLW</name>
<sequence>MVDVWLWRLRAYFLHIVLDEGLPVWFNSVSEQEAATHLGGPHSRVHQWWQAPDLSVSGLHHPPRALDESERVTMPLAALDLGPGGAVLPEDLQARLHESQREARKEAHSYGPRFTCPASLRFSLRMRESPPRSGW</sequence>
<evidence type="ECO:0000313" key="1">
    <source>
        <dbReference type="EMBL" id="CQR59853.1"/>
    </source>
</evidence>
<accession>A0A0F7VNL6</accession>